<evidence type="ECO:0000313" key="3">
    <source>
        <dbReference type="Proteomes" id="UP000053676"/>
    </source>
</evidence>
<sequence>CRIPLFLRTVLGDPFLLLALFTTFLSNILFLEQTMSALTDFDTITNQNVITGLTAVPKQCMVVESSRLFADNPSLSYTSSYGSDQFEAVLFEQAVQYAATTAASQAPFRSTVPSIYSPSPSGNNNTRTTHDTNSSRFDEGCLLDDDEDGSILSNLPNSCHDFELKELHIRLERNHSSPLIGGHTSPAVSSRLSRGFSRGAFKNEVIFDGNGSSLPLYAMLCYMFQYAVQFINECFEEQQRQNKMYQSGNLKTLFYHGSSEIDSSKAANQSSTDKSAHSSLERPERLPYAKKLSTHDTSSSSTSQYDCRQVTSPTFSNINENFEPLLTPKSEALIKKRAKQEPKASSNRRRVSEPLAQKPPLFWNGLNTESGAPSSAELLESANIRHLSFDQYFHGSTPESVIHDPLCCEGATETLSKGVLESLFAGVVLTPSGTESEDHPYTFWKPEQSKAVRSLYMDHWDTPEYSSKHQSSTIGVEDNAKKCDVSEKMVPLSDLPMQSKSRASDADAPKKSSNEVADVVSSEEGDSWEDLDDMKLEQQMKELKLEVYGRPARHPINYFAPPVTYSPPWDPTFLSHVLEAYDVPEYKLAEDVVNALASTNWCTASVKWLERKMVFIVFGSERQARDALVLHKHQWLRLRPLTKSPSCVQEKAKEIQAQLRPARVRPKTNAVVARRMVEHTLGLRSSISKEQRDAERKQLSDARTAKKSTVRWDD</sequence>
<feature type="region of interest" description="Disordered" evidence="1">
    <location>
        <begin position="335"/>
        <end position="356"/>
    </location>
</feature>
<dbReference type="PANTHER" id="PTHR21678:SF0">
    <property type="entry name" value="C3H1-TYPE DOMAIN-CONTAINING PROTEIN"/>
    <property type="match status" value="1"/>
</dbReference>
<protein>
    <submittedName>
        <fullName evidence="2">Uncharacterized protein</fullName>
    </submittedName>
</protein>
<accession>W2T5B8</accession>
<dbReference type="Proteomes" id="UP000053676">
    <property type="component" value="Unassembled WGS sequence"/>
</dbReference>
<feature type="region of interest" description="Disordered" evidence="1">
    <location>
        <begin position="494"/>
        <end position="530"/>
    </location>
</feature>
<dbReference type="OMA" id="DDTHCLV"/>
<dbReference type="OrthoDB" id="5418203at2759"/>
<feature type="compositionally biased region" description="Basic and acidic residues" evidence="1">
    <location>
        <begin position="274"/>
        <end position="287"/>
    </location>
</feature>
<dbReference type="AlphaFoldDB" id="W2T5B8"/>
<feature type="non-terminal residue" evidence="2">
    <location>
        <position position="1"/>
    </location>
</feature>
<feature type="region of interest" description="Disordered" evidence="1">
    <location>
        <begin position="687"/>
        <end position="714"/>
    </location>
</feature>
<dbReference type="PANTHER" id="PTHR21678">
    <property type="entry name" value="GROWTH INHIBITION AND DIFFERENTIATION RELATED PROTEIN 88"/>
    <property type="match status" value="1"/>
</dbReference>
<dbReference type="KEGG" id="nai:NECAME_11218"/>
<evidence type="ECO:0000313" key="2">
    <source>
        <dbReference type="EMBL" id="ETN77220.1"/>
    </source>
</evidence>
<proteinExistence type="predicted"/>
<feature type="region of interest" description="Disordered" evidence="1">
    <location>
        <begin position="264"/>
        <end position="307"/>
    </location>
</feature>
<gene>
    <name evidence="2" type="ORF">NECAME_11218</name>
</gene>
<feature type="compositionally biased region" description="Acidic residues" evidence="1">
    <location>
        <begin position="521"/>
        <end position="530"/>
    </location>
</feature>
<evidence type="ECO:0000256" key="1">
    <source>
        <dbReference type="SAM" id="MobiDB-lite"/>
    </source>
</evidence>
<dbReference type="EMBL" id="KI660186">
    <property type="protein sequence ID" value="ETN77220.1"/>
    <property type="molecule type" value="Genomic_DNA"/>
</dbReference>
<organism evidence="2 3">
    <name type="scientific">Necator americanus</name>
    <name type="common">Human hookworm</name>
    <dbReference type="NCBI Taxonomy" id="51031"/>
    <lineage>
        <taxon>Eukaryota</taxon>
        <taxon>Metazoa</taxon>
        <taxon>Ecdysozoa</taxon>
        <taxon>Nematoda</taxon>
        <taxon>Chromadorea</taxon>
        <taxon>Rhabditida</taxon>
        <taxon>Rhabditina</taxon>
        <taxon>Rhabditomorpha</taxon>
        <taxon>Strongyloidea</taxon>
        <taxon>Ancylostomatidae</taxon>
        <taxon>Bunostominae</taxon>
        <taxon>Necator</taxon>
    </lineage>
</organism>
<feature type="region of interest" description="Disordered" evidence="1">
    <location>
        <begin position="113"/>
        <end position="134"/>
    </location>
</feature>
<reference evidence="3" key="1">
    <citation type="journal article" date="2014" name="Nat. Genet.">
        <title>Genome of the human hookworm Necator americanus.</title>
        <authorList>
            <person name="Tang Y.T."/>
            <person name="Gao X."/>
            <person name="Rosa B.A."/>
            <person name="Abubucker S."/>
            <person name="Hallsworth-Pepin K."/>
            <person name="Martin J."/>
            <person name="Tyagi R."/>
            <person name="Heizer E."/>
            <person name="Zhang X."/>
            <person name="Bhonagiri-Palsikar V."/>
            <person name="Minx P."/>
            <person name="Warren W.C."/>
            <person name="Wang Q."/>
            <person name="Zhan B."/>
            <person name="Hotez P.J."/>
            <person name="Sternberg P.W."/>
            <person name="Dougall A."/>
            <person name="Gaze S.T."/>
            <person name="Mulvenna J."/>
            <person name="Sotillo J."/>
            <person name="Ranganathan S."/>
            <person name="Rabelo E.M."/>
            <person name="Wilson R.K."/>
            <person name="Felgner P.L."/>
            <person name="Bethony J."/>
            <person name="Hawdon J.M."/>
            <person name="Gasser R.B."/>
            <person name="Loukas A."/>
            <person name="Mitreva M."/>
        </authorList>
    </citation>
    <scope>NUCLEOTIDE SEQUENCE [LARGE SCALE GENOMIC DNA]</scope>
</reference>
<feature type="compositionally biased region" description="Basic and acidic residues" evidence="1">
    <location>
        <begin position="502"/>
        <end position="513"/>
    </location>
</feature>
<dbReference type="STRING" id="51031.W2T5B8"/>
<dbReference type="InterPro" id="IPR039884">
    <property type="entry name" value="R3HC1/R3HCL"/>
</dbReference>
<keyword evidence="3" id="KW-1185">Reference proteome</keyword>
<name>W2T5B8_NECAM</name>